<sequence length="36" mass="4172">MVAPGFFGGVEACVVMPRLYRQLLFYCFFFFLTITS</sequence>
<accession>A0A0A9BQA5</accession>
<evidence type="ECO:0000313" key="1">
    <source>
        <dbReference type="EMBL" id="JAD63400.1"/>
    </source>
</evidence>
<reference evidence="1" key="2">
    <citation type="journal article" date="2015" name="Data Brief">
        <title>Shoot transcriptome of the giant reed, Arundo donax.</title>
        <authorList>
            <person name="Barrero R.A."/>
            <person name="Guerrero F.D."/>
            <person name="Moolhuijzen P."/>
            <person name="Goolsby J.A."/>
            <person name="Tidwell J."/>
            <person name="Bellgard S.E."/>
            <person name="Bellgard M.I."/>
        </authorList>
    </citation>
    <scope>NUCLEOTIDE SEQUENCE</scope>
    <source>
        <tissue evidence="1">Shoot tissue taken approximately 20 cm above the soil surface</tissue>
    </source>
</reference>
<name>A0A0A9BQA5_ARUDO</name>
<dbReference type="EMBL" id="GBRH01234495">
    <property type="protein sequence ID" value="JAD63400.1"/>
    <property type="molecule type" value="Transcribed_RNA"/>
</dbReference>
<protein>
    <submittedName>
        <fullName evidence="1">Uncharacterized protein</fullName>
    </submittedName>
</protein>
<dbReference type="AlphaFoldDB" id="A0A0A9BQA5"/>
<organism evidence="1">
    <name type="scientific">Arundo donax</name>
    <name type="common">Giant reed</name>
    <name type="synonym">Donax arundinaceus</name>
    <dbReference type="NCBI Taxonomy" id="35708"/>
    <lineage>
        <taxon>Eukaryota</taxon>
        <taxon>Viridiplantae</taxon>
        <taxon>Streptophyta</taxon>
        <taxon>Embryophyta</taxon>
        <taxon>Tracheophyta</taxon>
        <taxon>Spermatophyta</taxon>
        <taxon>Magnoliopsida</taxon>
        <taxon>Liliopsida</taxon>
        <taxon>Poales</taxon>
        <taxon>Poaceae</taxon>
        <taxon>PACMAD clade</taxon>
        <taxon>Arundinoideae</taxon>
        <taxon>Arundineae</taxon>
        <taxon>Arundo</taxon>
    </lineage>
</organism>
<proteinExistence type="predicted"/>
<reference evidence="1" key="1">
    <citation type="submission" date="2014-09" db="EMBL/GenBank/DDBJ databases">
        <authorList>
            <person name="Magalhaes I.L.F."/>
            <person name="Oliveira U."/>
            <person name="Santos F.R."/>
            <person name="Vidigal T.H.D.A."/>
            <person name="Brescovit A.D."/>
            <person name="Santos A.J."/>
        </authorList>
    </citation>
    <scope>NUCLEOTIDE SEQUENCE</scope>
    <source>
        <tissue evidence="1">Shoot tissue taken approximately 20 cm above the soil surface</tissue>
    </source>
</reference>